<dbReference type="STRING" id="212667.VFDL14_10185"/>
<evidence type="ECO:0000313" key="8">
    <source>
        <dbReference type="EMBL" id="KDN26253.1"/>
    </source>
</evidence>
<dbReference type="PROSITE" id="PS51694">
    <property type="entry name" value="PEPTIDASE_M66"/>
    <property type="match status" value="1"/>
</dbReference>
<evidence type="ECO:0000256" key="5">
    <source>
        <dbReference type="ARBA" id="ARBA00023049"/>
    </source>
</evidence>
<keyword evidence="4 6" id="KW-0862">Zinc</keyword>
<dbReference type="AlphaFoldDB" id="A0A066UPY9"/>
<dbReference type="GO" id="GO:0006508">
    <property type="term" value="P:proteolysis"/>
    <property type="evidence" value="ECO:0007669"/>
    <property type="project" value="UniProtKB-UniRule"/>
</dbReference>
<evidence type="ECO:0000256" key="1">
    <source>
        <dbReference type="ARBA" id="ARBA00022670"/>
    </source>
</evidence>
<reference evidence="8 9" key="1">
    <citation type="submission" date="2014-02" db="EMBL/GenBank/DDBJ databases">
        <title>Vibrio fortis Dalian14 Genome Sequencing.</title>
        <authorList>
            <person name="Wang Y."/>
            <person name="Song L."/>
            <person name="Liu G."/>
            <person name="Ding J."/>
        </authorList>
    </citation>
    <scope>NUCLEOTIDE SEQUENCE [LARGE SCALE GENOMIC DNA]</scope>
    <source>
        <strain evidence="8 9">Dalian14</strain>
    </source>
</reference>
<dbReference type="InterPro" id="IPR022218">
    <property type="entry name" value="TagA_dom"/>
</dbReference>
<comment type="cofactor">
    <cofactor evidence="6">
        <name>Zn(2+)</name>
        <dbReference type="ChEBI" id="CHEBI:29105"/>
    </cofactor>
    <text evidence="6">Binds 1 zinc ion per subunit.</text>
</comment>
<keyword evidence="1 6" id="KW-0645">Protease</keyword>
<evidence type="ECO:0000259" key="7">
    <source>
        <dbReference type="PROSITE" id="PS51694"/>
    </source>
</evidence>
<dbReference type="RefSeq" id="WP_050487501.1">
    <property type="nucleotide sequence ID" value="NZ_JFFR01000033.1"/>
</dbReference>
<sequence length="961" mass="110746">MINLKNSSKAVSIAVIIFSSHQLIAENLRENSILEVETSVIVNKDDGYVYYYLSNDIESNSFGYFSGIVRFSQTHTLTPTGNSEEERPRLTAKRNALLLFTPTDVTHDIKSLTATVTDGNGNELGEIHLAHPNALPNGDKPKKSHLVSGKPEVKYVENTWSGNIPWNWVEPGMRIIFTDDQGKNSYLDEVDVGAENEVVLQNIRIGMLTKPTDIHRLEQTPMLAADYFQKIPVSKLIVGNYSPIQLDEIMLPDGTFYTDRSETTGGVYSGDMRERIGKSLISMGINNANFGINDSPGTKQWQPGLFNQYVIHKARGFYKNGVVEHGLSGGNGMATLKRTIGNEFSHELGHAYGLGHYPGGGYYSNHGEHSTWGWDDLSQQFISNFIWEESGSTVGKGHTTPSYLGVYKFNRDAMGGGSAKSYLSEYTHYTDYTAKRIQSRFENTGRLKKDGYYIWDENTKGMIPKSGSVPKNYGVEVTTLVGFYDPKNEIDSYIYPELYGSYGHVYSQGTASPLQCRAEVSYDLSEKDIYPLTSERRKSDEMNKFHFNVSAEKKPNLIEIFCPTANYDELFSNWLMDELEVKEFNSWGENNRKGEVGQVFYYSKYDYYFRLKTTSYWYFPSKPKSNRYWEFLGTGEDFKREFSKQVDNGELGEFSSQLLVSKDLSQPKIKPRPAVIVGEEYQYEVAKRLSSKDVKTFLELDALLQQQDFGNFEEFSKYIKNYYNVSEVKSWSDSRQGEVGDIYSYSNPYSGTQDYFILIESDYGYFPTHQYSNKYWRYLGSSDEYINFNLNPFYDLNSKTLNEEELLLTQFGKKDIYSWSQRKSTKEVGEVFVYNNPYNKNKDYFLQKRPGSGWYYPKNSESNNDWIYIGSLNEIKEYLLYKNSSSINFENSILDWYKQDEINRWERNRNGIVGDIYVYEYRGRNYYYRLKSSRYGYFPKPNRDGVAIDSNNWEFLGEGPK</sequence>
<evidence type="ECO:0000256" key="3">
    <source>
        <dbReference type="ARBA" id="ARBA00022801"/>
    </source>
</evidence>
<name>A0A066UPY9_9VIBR</name>
<keyword evidence="5 6" id="KW-0482">Metalloprotease</keyword>
<dbReference type="GO" id="GO:0046872">
    <property type="term" value="F:metal ion binding"/>
    <property type="evidence" value="ECO:0007669"/>
    <property type="project" value="UniProtKB-UniRule"/>
</dbReference>
<dbReference type="Gene3D" id="3.30.160.280">
    <property type="match status" value="4"/>
</dbReference>
<feature type="domain" description="Peptidase M66" evidence="7">
    <location>
        <begin position="197"/>
        <end position="447"/>
    </location>
</feature>
<dbReference type="PANTHER" id="PTHR39540:SF1">
    <property type="entry name" value="DICTOMALLEIN-1-RELATED"/>
    <property type="match status" value="1"/>
</dbReference>
<dbReference type="Pfam" id="PF12561">
    <property type="entry name" value="TagA"/>
    <property type="match status" value="1"/>
</dbReference>
<dbReference type="InterPro" id="IPR019503">
    <property type="entry name" value="Peptidase_M66_dom"/>
</dbReference>
<feature type="binding site" evidence="6">
    <location>
        <position position="356"/>
    </location>
    <ligand>
        <name>Zn(2+)</name>
        <dbReference type="ChEBI" id="CHEBI:29105"/>
        <note>catalytic</note>
    </ligand>
</feature>
<proteinExistence type="predicted"/>
<evidence type="ECO:0000256" key="6">
    <source>
        <dbReference type="PROSITE-ProRule" id="PRU01031"/>
    </source>
</evidence>
<keyword evidence="9" id="KW-1185">Reference proteome</keyword>
<dbReference type="PANTHER" id="PTHR39540">
    <property type="match status" value="1"/>
</dbReference>
<dbReference type="GO" id="GO:0004222">
    <property type="term" value="F:metalloendopeptidase activity"/>
    <property type="evidence" value="ECO:0007669"/>
    <property type="project" value="UniProtKB-UniRule"/>
</dbReference>
<gene>
    <name evidence="8" type="ORF">VFDL14_10185</name>
</gene>
<protein>
    <submittedName>
        <fullName evidence="8">Peptidase M66</fullName>
    </submittedName>
</protein>
<dbReference type="Pfam" id="PF10462">
    <property type="entry name" value="Peptidase_M66"/>
    <property type="match status" value="1"/>
</dbReference>
<feature type="binding site" evidence="6">
    <location>
        <position position="346"/>
    </location>
    <ligand>
        <name>Zn(2+)</name>
        <dbReference type="ChEBI" id="CHEBI:29105"/>
        <note>catalytic</note>
    </ligand>
</feature>
<comment type="caution">
    <text evidence="8">The sequence shown here is derived from an EMBL/GenBank/DDBJ whole genome shotgun (WGS) entry which is preliminary data.</text>
</comment>
<feature type="active site" evidence="6">
    <location>
        <position position="347"/>
    </location>
</feature>
<feature type="binding site" evidence="6">
    <location>
        <position position="350"/>
    </location>
    <ligand>
        <name>Zn(2+)</name>
        <dbReference type="ChEBI" id="CHEBI:29105"/>
        <note>catalytic</note>
    </ligand>
</feature>
<accession>A0A066UPY9</accession>
<dbReference type="InterPro" id="IPR051256">
    <property type="entry name" value="Dictomallein"/>
</dbReference>
<dbReference type="OrthoDB" id="6229465at2"/>
<keyword evidence="2 6" id="KW-0479">Metal-binding</keyword>
<evidence type="ECO:0000256" key="2">
    <source>
        <dbReference type="ARBA" id="ARBA00022723"/>
    </source>
</evidence>
<organism evidence="8 9">
    <name type="scientific">Vibrio fortis</name>
    <dbReference type="NCBI Taxonomy" id="212667"/>
    <lineage>
        <taxon>Bacteria</taxon>
        <taxon>Pseudomonadati</taxon>
        <taxon>Pseudomonadota</taxon>
        <taxon>Gammaproteobacteria</taxon>
        <taxon>Vibrionales</taxon>
        <taxon>Vibrionaceae</taxon>
        <taxon>Vibrio</taxon>
    </lineage>
</organism>
<keyword evidence="3 6" id="KW-0378">Hydrolase</keyword>
<dbReference type="Proteomes" id="UP000027219">
    <property type="component" value="Unassembled WGS sequence"/>
</dbReference>
<evidence type="ECO:0000256" key="4">
    <source>
        <dbReference type="ARBA" id="ARBA00022833"/>
    </source>
</evidence>
<evidence type="ECO:0000313" key="9">
    <source>
        <dbReference type="Proteomes" id="UP000027219"/>
    </source>
</evidence>
<dbReference type="EMBL" id="JFFR01000033">
    <property type="protein sequence ID" value="KDN26253.1"/>
    <property type="molecule type" value="Genomic_DNA"/>
</dbReference>